<accession>A0A6A5RLP2</accession>
<dbReference type="EMBL" id="ML978970">
    <property type="protein sequence ID" value="KAF1928028.1"/>
    <property type="molecule type" value="Genomic_DNA"/>
</dbReference>
<evidence type="ECO:0000313" key="2">
    <source>
        <dbReference type="Proteomes" id="UP000800082"/>
    </source>
</evidence>
<gene>
    <name evidence="1" type="ORF">M421DRAFT_63914</name>
</gene>
<dbReference type="Proteomes" id="UP000800082">
    <property type="component" value="Unassembled WGS sequence"/>
</dbReference>
<organism evidence="1 2">
    <name type="scientific">Didymella exigua CBS 183.55</name>
    <dbReference type="NCBI Taxonomy" id="1150837"/>
    <lineage>
        <taxon>Eukaryota</taxon>
        <taxon>Fungi</taxon>
        <taxon>Dikarya</taxon>
        <taxon>Ascomycota</taxon>
        <taxon>Pezizomycotina</taxon>
        <taxon>Dothideomycetes</taxon>
        <taxon>Pleosporomycetidae</taxon>
        <taxon>Pleosporales</taxon>
        <taxon>Pleosporineae</taxon>
        <taxon>Didymellaceae</taxon>
        <taxon>Didymella</taxon>
    </lineage>
</organism>
<sequence>MLAALPQPGLALFPGFTTQRPEIFFVKADSSSSTKARYQISVASPAGAPGAPLMPIDEEEKETIIFRLPNGQEAMRIAKQPHRWSGKSSGI</sequence>
<reference evidence="1" key="1">
    <citation type="journal article" date="2020" name="Stud. Mycol.">
        <title>101 Dothideomycetes genomes: a test case for predicting lifestyles and emergence of pathogens.</title>
        <authorList>
            <person name="Haridas S."/>
            <person name="Albert R."/>
            <person name="Binder M."/>
            <person name="Bloem J."/>
            <person name="Labutti K."/>
            <person name="Salamov A."/>
            <person name="Andreopoulos B."/>
            <person name="Baker S."/>
            <person name="Barry K."/>
            <person name="Bills G."/>
            <person name="Bluhm B."/>
            <person name="Cannon C."/>
            <person name="Castanera R."/>
            <person name="Culley D."/>
            <person name="Daum C."/>
            <person name="Ezra D."/>
            <person name="Gonzalez J."/>
            <person name="Henrissat B."/>
            <person name="Kuo A."/>
            <person name="Liang C."/>
            <person name="Lipzen A."/>
            <person name="Lutzoni F."/>
            <person name="Magnuson J."/>
            <person name="Mondo S."/>
            <person name="Nolan M."/>
            <person name="Ohm R."/>
            <person name="Pangilinan J."/>
            <person name="Park H.-J."/>
            <person name="Ramirez L."/>
            <person name="Alfaro M."/>
            <person name="Sun H."/>
            <person name="Tritt A."/>
            <person name="Yoshinaga Y."/>
            <person name="Zwiers L.-H."/>
            <person name="Turgeon B."/>
            <person name="Goodwin S."/>
            <person name="Spatafora J."/>
            <person name="Crous P."/>
            <person name="Grigoriev I."/>
        </authorList>
    </citation>
    <scope>NUCLEOTIDE SEQUENCE</scope>
    <source>
        <strain evidence="1">CBS 183.55</strain>
    </source>
</reference>
<dbReference type="GeneID" id="54353764"/>
<evidence type="ECO:0000313" key="1">
    <source>
        <dbReference type="EMBL" id="KAF1928028.1"/>
    </source>
</evidence>
<protein>
    <submittedName>
        <fullName evidence="1">Uncharacterized protein</fullName>
    </submittedName>
</protein>
<dbReference type="OrthoDB" id="3658421at2759"/>
<dbReference type="RefSeq" id="XP_033448280.1">
    <property type="nucleotide sequence ID" value="XM_033596097.1"/>
</dbReference>
<proteinExistence type="predicted"/>
<dbReference type="AlphaFoldDB" id="A0A6A5RLP2"/>
<keyword evidence="2" id="KW-1185">Reference proteome</keyword>
<name>A0A6A5RLP2_9PLEO</name>